<organism evidence="3 4">
    <name type="scientific">Rothia nasimurium</name>
    <dbReference type="NCBI Taxonomy" id="85336"/>
    <lineage>
        <taxon>Bacteria</taxon>
        <taxon>Bacillati</taxon>
        <taxon>Actinomycetota</taxon>
        <taxon>Actinomycetes</taxon>
        <taxon>Micrococcales</taxon>
        <taxon>Micrococcaceae</taxon>
        <taxon>Rothia</taxon>
    </lineage>
</organism>
<feature type="transmembrane region" description="Helical" evidence="2">
    <location>
        <begin position="158"/>
        <end position="178"/>
    </location>
</feature>
<dbReference type="Pfam" id="PF11377">
    <property type="entry name" value="DUF3180"/>
    <property type="match status" value="1"/>
</dbReference>
<feature type="region of interest" description="Disordered" evidence="1">
    <location>
        <begin position="1"/>
        <end position="26"/>
    </location>
</feature>
<feature type="transmembrane region" description="Helical" evidence="2">
    <location>
        <begin position="73"/>
        <end position="94"/>
    </location>
</feature>
<evidence type="ECO:0000256" key="2">
    <source>
        <dbReference type="SAM" id="Phobius"/>
    </source>
</evidence>
<feature type="transmembrane region" description="Helical" evidence="2">
    <location>
        <begin position="115"/>
        <end position="146"/>
    </location>
</feature>
<evidence type="ECO:0000313" key="4">
    <source>
        <dbReference type="Proteomes" id="UP000297951"/>
    </source>
</evidence>
<sequence length="214" mass="21711">MGSHGPLSPASRLIGTPAGRQGSGRRWYPRVPPCTGGLRVKLRSRALALLAGVGVASGAVLNLLSVQSGGPELSLPALTLVAALILAGLALYFARQVYRYSRVETRKKAGSMNPLMAARVAVFAQALALTGALVGGWQVAIVVYQVGLASARATAQPLIESLLALAGGLVMLVAGIVAENWCKVPPGDKDAGGGVGGVSPQIGSLARNKPDASS</sequence>
<gene>
    <name evidence="3" type="ORF">E4U03_03435</name>
</gene>
<dbReference type="InterPro" id="IPR021517">
    <property type="entry name" value="DUF3180"/>
</dbReference>
<keyword evidence="2" id="KW-1133">Transmembrane helix</keyword>
<keyword evidence="2" id="KW-0472">Membrane</keyword>
<name>A0A4Y9F582_9MICC</name>
<dbReference type="AlphaFoldDB" id="A0A4Y9F582"/>
<feature type="transmembrane region" description="Helical" evidence="2">
    <location>
        <begin position="46"/>
        <end position="67"/>
    </location>
</feature>
<reference evidence="3 4" key="1">
    <citation type="submission" date="2019-03" db="EMBL/GenBank/DDBJ databases">
        <title>Diversity of the mouse oral microbiome.</title>
        <authorList>
            <person name="Joseph S."/>
            <person name="Aduse-Opoku J."/>
            <person name="Curtis M."/>
            <person name="Wade W."/>
            <person name="Hashim A."/>
        </authorList>
    </citation>
    <scope>NUCLEOTIDE SEQUENCE [LARGE SCALE GENOMIC DNA]</scope>
    <source>
        <strain evidence="4">irhom_31</strain>
    </source>
</reference>
<dbReference type="STRING" id="85336.A7979_04600"/>
<protein>
    <submittedName>
        <fullName evidence="3">DUF3180 domain-containing protein</fullName>
    </submittedName>
</protein>
<dbReference type="EMBL" id="SPQC01000008">
    <property type="protein sequence ID" value="TFU23403.1"/>
    <property type="molecule type" value="Genomic_DNA"/>
</dbReference>
<dbReference type="OrthoDB" id="3257239at2"/>
<dbReference type="Proteomes" id="UP000297951">
    <property type="component" value="Unassembled WGS sequence"/>
</dbReference>
<evidence type="ECO:0000256" key="1">
    <source>
        <dbReference type="SAM" id="MobiDB-lite"/>
    </source>
</evidence>
<feature type="region of interest" description="Disordered" evidence="1">
    <location>
        <begin position="191"/>
        <end position="214"/>
    </location>
</feature>
<comment type="caution">
    <text evidence="3">The sequence shown here is derived from an EMBL/GenBank/DDBJ whole genome shotgun (WGS) entry which is preliminary data.</text>
</comment>
<keyword evidence="2" id="KW-0812">Transmembrane</keyword>
<accession>A0A4Y9F582</accession>
<evidence type="ECO:0000313" key="3">
    <source>
        <dbReference type="EMBL" id="TFU23403.1"/>
    </source>
</evidence>
<proteinExistence type="predicted"/>